<comment type="caution">
    <text evidence="1">The sequence shown here is derived from an EMBL/GenBank/DDBJ whole genome shotgun (WGS) entry which is preliminary data.</text>
</comment>
<proteinExistence type="predicted"/>
<evidence type="ECO:0000313" key="2">
    <source>
        <dbReference type="Proteomes" id="UP000324222"/>
    </source>
</evidence>
<evidence type="ECO:0000313" key="1">
    <source>
        <dbReference type="EMBL" id="MPC35016.1"/>
    </source>
</evidence>
<dbReference type="Proteomes" id="UP000324222">
    <property type="component" value="Unassembled WGS sequence"/>
</dbReference>
<name>A0A5B7EP33_PORTR</name>
<organism evidence="1 2">
    <name type="scientific">Portunus trituberculatus</name>
    <name type="common">Swimming crab</name>
    <name type="synonym">Neptunus trituberculatus</name>
    <dbReference type="NCBI Taxonomy" id="210409"/>
    <lineage>
        <taxon>Eukaryota</taxon>
        <taxon>Metazoa</taxon>
        <taxon>Ecdysozoa</taxon>
        <taxon>Arthropoda</taxon>
        <taxon>Crustacea</taxon>
        <taxon>Multicrustacea</taxon>
        <taxon>Malacostraca</taxon>
        <taxon>Eumalacostraca</taxon>
        <taxon>Eucarida</taxon>
        <taxon>Decapoda</taxon>
        <taxon>Pleocyemata</taxon>
        <taxon>Brachyura</taxon>
        <taxon>Eubrachyura</taxon>
        <taxon>Portunoidea</taxon>
        <taxon>Portunidae</taxon>
        <taxon>Portuninae</taxon>
        <taxon>Portunus</taxon>
    </lineage>
</organism>
<keyword evidence="2" id="KW-1185">Reference proteome</keyword>
<protein>
    <submittedName>
        <fullName evidence="1">Uncharacterized protein</fullName>
    </submittedName>
</protein>
<dbReference type="EMBL" id="VSRR010003178">
    <property type="protein sequence ID" value="MPC35016.1"/>
    <property type="molecule type" value="Genomic_DNA"/>
</dbReference>
<dbReference type="AlphaFoldDB" id="A0A5B7EP33"/>
<sequence>MAVLEAARTGELRHEGRQKQGIVVLGGDLNGLVVLILAHLDGVYGRDIQGGVFCVSSAARLHCVASPRSTRCPPRDVTSVLPPHSLKLM</sequence>
<gene>
    <name evidence="1" type="ORF">E2C01_028422</name>
</gene>
<accession>A0A5B7EP33</accession>
<reference evidence="1 2" key="1">
    <citation type="submission" date="2019-05" db="EMBL/GenBank/DDBJ databases">
        <title>Another draft genome of Portunus trituberculatus and its Hox gene families provides insights of decapod evolution.</title>
        <authorList>
            <person name="Jeong J.-H."/>
            <person name="Song I."/>
            <person name="Kim S."/>
            <person name="Choi T."/>
            <person name="Kim D."/>
            <person name="Ryu S."/>
            <person name="Kim W."/>
        </authorList>
    </citation>
    <scope>NUCLEOTIDE SEQUENCE [LARGE SCALE GENOMIC DNA]</scope>
    <source>
        <tissue evidence="1">Muscle</tissue>
    </source>
</reference>